<evidence type="ECO:0000313" key="1">
    <source>
        <dbReference type="EMBL" id="PPU57704.1"/>
    </source>
</evidence>
<accession>A0A2S7C820</accession>
<evidence type="ECO:0000313" key="2">
    <source>
        <dbReference type="Proteomes" id="UP000238908"/>
    </source>
</evidence>
<dbReference type="EMBL" id="MDEE01000005">
    <property type="protein sequence ID" value="PPU57704.1"/>
    <property type="molecule type" value="Genomic_DNA"/>
</dbReference>
<reference evidence="1 2" key="1">
    <citation type="submission" date="2016-08" db="EMBL/GenBank/DDBJ databases">
        <authorList>
            <person name="Seilhamer J.J."/>
        </authorList>
    </citation>
    <scope>NUCLEOTIDE SEQUENCE [LARGE SCALE GENOMIC DNA]</scope>
    <source>
        <strain evidence="1 2">CFBP7245</strain>
    </source>
</reference>
<protein>
    <submittedName>
        <fullName evidence="1">Uncharacterized protein</fullName>
    </submittedName>
</protein>
<sequence>MARRKPQRLLQLALPGTGSPIARHQDANDGCLAASYAARIECDAANAGRSSAPLGNTASECTARAFTPVVLEAVA</sequence>
<dbReference type="Proteomes" id="UP000238908">
    <property type="component" value="Unassembled WGS sequence"/>
</dbReference>
<proteinExistence type="predicted"/>
<name>A0A2S7C820_9XANT</name>
<comment type="caution">
    <text evidence="1">The sequence shown here is derived from an EMBL/GenBank/DDBJ whole genome shotgun (WGS) entry which is preliminary data.</text>
</comment>
<dbReference type="AlphaFoldDB" id="A0A2S7C820"/>
<gene>
    <name evidence="1" type="ORF">XdyCFBP7245_06215</name>
</gene>
<organism evidence="1 2">
    <name type="scientific">Xanthomonas dyei</name>
    <dbReference type="NCBI Taxonomy" id="743699"/>
    <lineage>
        <taxon>Bacteria</taxon>
        <taxon>Pseudomonadati</taxon>
        <taxon>Pseudomonadota</taxon>
        <taxon>Gammaproteobacteria</taxon>
        <taxon>Lysobacterales</taxon>
        <taxon>Lysobacteraceae</taxon>
        <taxon>Xanthomonas</taxon>
    </lineage>
</organism>